<organism evidence="2 3">
    <name type="scientific">Halalkalibacter oceani</name>
    <dbReference type="NCBI Taxonomy" id="1653776"/>
    <lineage>
        <taxon>Bacteria</taxon>
        <taxon>Bacillati</taxon>
        <taxon>Bacillota</taxon>
        <taxon>Bacilli</taxon>
        <taxon>Bacillales</taxon>
        <taxon>Bacillaceae</taxon>
        <taxon>Halalkalibacter</taxon>
    </lineage>
</organism>
<dbReference type="Gene3D" id="3.30.1330.40">
    <property type="entry name" value="RutC-like"/>
    <property type="match status" value="1"/>
</dbReference>
<evidence type="ECO:0000313" key="2">
    <source>
        <dbReference type="EMBL" id="MCM3715632.1"/>
    </source>
</evidence>
<feature type="signal peptide" evidence="1">
    <location>
        <begin position="1"/>
        <end position="26"/>
    </location>
</feature>
<proteinExistence type="predicted"/>
<keyword evidence="1" id="KW-0732">Signal</keyword>
<dbReference type="Pfam" id="PF01042">
    <property type="entry name" value="Ribonuc_L-PSP"/>
    <property type="match status" value="1"/>
</dbReference>
<dbReference type="InterPro" id="IPR006175">
    <property type="entry name" value="YjgF/YER057c/UK114"/>
</dbReference>
<feature type="chain" id="PRO_5040727434" evidence="1">
    <location>
        <begin position="27"/>
        <end position="175"/>
    </location>
</feature>
<dbReference type="GO" id="GO:0019239">
    <property type="term" value="F:deaminase activity"/>
    <property type="evidence" value="ECO:0007669"/>
    <property type="project" value="TreeGrafter"/>
</dbReference>
<dbReference type="InterPro" id="IPR035959">
    <property type="entry name" value="RutC-like_sf"/>
</dbReference>
<dbReference type="EMBL" id="JAMBOL010000018">
    <property type="protein sequence ID" value="MCM3715632.1"/>
    <property type="molecule type" value="Genomic_DNA"/>
</dbReference>
<dbReference type="RefSeq" id="WP_251224365.1">
    <property type="nucleotide sequence ID" value="NZ_JAMBOL010000018.1"/>
</dbReference>
<dbReference type="PANTHER" id="PTHR11803:SF59">
    <property type="entry name" value="ENDORIBONUCLEASE"/>
    <property type="match status" value="1"/>
</dbReference>
<evidence type="ECO:0000313" key="3">
    <source>
        <dbReference type="Proteomes" id="UP001139179"/>
    </source>
</evidence>
<dbReference type="Proteomes" id="UP001139179">
    <property type="component" value="Unassembled WGS sequence"/>
</dbReference>
<keyword evidence="3" id="KW-1185">Reference proteome</keyword>
<evidence type="ECO:0000256" key="1">
    <source>
        <dbReference type="SAM" id="SignalP"/>
    </source>
</evidence>
<dbReference type="AlphaFoldDB" id="A0A9X2DU91"/>
<keyword evidence="2" id="KW-0378">Hydrolase</keyword>
<dbReference type="SUPFAM" id="SSF55298">
    <property type="entry name" value="YjgF-like"/>
    <property type="match status" value="1"/>
</dbReference>
<dbReference type="GO" id="GO:0005829">
    <property type="term" value="C:cytosol"/>
    <property type="evidence" value="ECO:0007669"/>
    <property type="project" value="TreeGrafter"/>
</dbReference>
<reference evidence="2" key="1">
    <citation type="submission" date="2022-05" db="EMBL/GenBank/DDBJ databases">
        <title>Comparative Genomics of Spacecraft Associated Microbes.</title>
        <authorList>
            <person name="Tran M.T."/>
            <person name="Wright A."/>
            <person name="Seuylemezian A."/>
            <person name="Eisen J."/>
            <person name="Coil D."/>
        </authorList>
    </citation>
    <scope>NUCLEOTIDE SEQUENCE</scope>
    <source>
        <strain evidence="2">214.1.1</strain>
    </source>
</reference>
<dbReference type="PANTHER" id="PTHR11803">
    <property type="entry name" value="2-IMINOBUTANOATE/2-IMINOPROPANOATE DEAMINASE RIDA"/>
    <property type="match status" value="1"/>
</dbReference>
<protein>
    <submittedName>
        <fullName evidence="2">Rid family hydrolase</fullName>
    </submittedName>
</protein>
<accession>A0A9X2DU91</accession>
<comment type="caution">
    <text evidence="2">The sequence shown here is derived from an EMBL/GenBank/DDBJ whole genome shotgun (WGS) entry which is preliminary data.</text>
</comment>
<name>A0A9X2DU91_9BACI</name>
<gene>
    <name evidence="2" type="ORF">M3202_16320</name>
</gene>
<sequence length="175" mass="19171">MKKTLKMTLASCFIGTSFLIGSLVGANSDKQAIEELSEVTFFGNPSSSISSSVAIPSDYNVLSFSGTVPSAINSEGATLYERYGDTKTQAMSILEKFKVDLEEKGLSLADVTYLRVYITPDPMKGNEFDYQGWFDAYAEYFDTENTPKVARSTVGVSSLVNSDWLIEIEADVAFK</sequence>